<evidence type="ECO:0000256" key="2">
    <source>
        <dbReference type="ARBA" id="ARBA00022676"/>
    </source>
</evidence>
<accession>A0A0R1XE41</accession>
<dbReference type="Gene3D" id="2.60.420.10">
    <property type="entry name" value="Maltose phosphorylase, domain 3"/>
    <property type="match status" value="1"/>
</dbReference>
<name>A0A0R1XE41_9LACO</name>
<evidence type="ECO:0000259" key="7">
    <source>
        <dbReference type="Pfam" id="PF03633"/>
    </source>
</evidence>
<feature type="active site" description="Proton donor" evidence="4">
    <location>
        <position position="451"/>
    </location>
</feature>
<feature type="domain" description="Glycoside hydrolase family 65 N-terminal" evidence="8">
    <location>
        <begin position="13"/>
        <end position="211"/>
    </location>
</feature>
<dbReference type="InterPro" id="IPR037018">
    <property type="entry name" value="GH65_N"/>
</dbReference>
<dbReference type="RefSeq" id="WP_027827464.1">
    <property type="nucleotide sequence ID" value="NZ_AUEH01000001.1"/>
</dbReference>
<organism evidence="9 10">
    <name type="scientific">Schleiferilactobacillus harbinensis DSM 16991</name>
    <dbReference type="NCBI Taxonomy" id="1122147"/>
    <lineage>
        <taxon>Bacteria</taxon>
        <taxon>Bacillati</taxon>
        <taxon>Bacillota</taxon>
        <taxon>Bacilli</taxon>
        <taxon>Lactobacillales</taxon>
        <taxon>Lactobacillaceae</taxon>
        <taxon>Schleiferilactobacillus</taxon>
    </lineage>
</organism>
<evidence type="ECO:0000256" key="4">
    <source>
        <dbReference type="PIRSR" id="PIRSR036289-50"/>
    </source>
</evidence>
<dbReference type="PANTHER" id="PTHR11051">
    <property type="entry name" value="GLYCOSYL HYDROLASE-RELATED"/>
    <property type="match status" value="1"/>
</dbReference>
<evidence type="ECO:0000256" key="1">
    <source>
        <dbReference type="ARBA" id="ARBA00006768"/>
    </source>
</evidence>
<dbReference type="Pfam" id="PF03633">
    <property type="entry name" value="Glyco_hydro_65C"/>
    <property type="match status" value="1"/>
</dbReference>
<protein>
    <submittedName>
        <fullName evidence="9">Maltose phosphorylase</fullName>
    </submittedName>
</protein>
<feature type="domain" description="Glycoside hydrolase family 65 C-terminal" evidence="7">
    <location>
        <begin position="659"/>
        <end position="712"/>
    </location>
</feature>
<dbReference type="eggNOG" id="COG1554">
    <property type="taxonomic scope" value="Bacteria"/>
</dbReference>
<dbReference type="GO" id="GO:0004553">
    <property type="term" value="F:hydrolase activity, hydrolyzing O-glycosyl compounds"/>
    <property type="evidence" value="ECO:0007669"/>
    <property type="project" value="TreeGrafter"/>
</dbReference>
<evidence type="ECO:0000313" key="10">
    <source>
        <dbReference type="Proteomes" id="UP000050949"/>
    </source>
</evidence>
<dbReference type="InterPro" id="IPR005196">
    <property type="entry name" value="Glyco_hydro_65_N"/>
</dbReference>
<gene>
    <name evidence="9" type="ORF">FC91_GL001769</name>
</gene>
<reference evidence="9 10" key="1">
    <citation type="journal article" date="2015" name="Genome Announc.">
        <title>Expanding the biotechnology potential of lactobacilli through comparative genomics of 213 strains and associated genera.</title>
        <authorList>
            <person name="Sun Z."/>
            <person name="Harris H.M."/>
            <person name="McCann A."/>
            <person name="Guo C."/>
            <person name="Argimon S."/>
            <person name="Zhang W."/>
            <person name="Yang X."/>
            <person name="Jeffery I.B."/>
            <person name="Cooney J.C."/>
            <person name="Kagawa T.F."/>
            <person name="Liu W."/>
            <person name="Song Y."/>
            <person name="Salvetti E."/>
            <person name="Wrobel A."/>
            <person name="Rasinkangas P."/>
            <person name="Parkhill J."/>
            <person name="Rea M.C."/>
            <person name="O'Sullivan O."/>
            <person name="Ritari J."/>
            <person name="Douillard F.P."/>
            <person name="Paul Ross R."/>
            <person name="Yang R."/>
            <person name="Briner A.E."/>
            <person name="Felis G.E."/>
            <person name="de Vos W.M."/>
            <person name="Barrangou R."/>
            <person name="Klaenhammer T.R."/>
            <person name="Caufield P.W."/>
            <person name="Cui Y."/>
            <person name="Zhang H."/>
            <person name="O'Toole P.W."/>
        </authorList>
    </citation>
    <scope>NUCLEOTIDE SEQUENCE [LARGE SCALE GENOMIC DNA]</scope>
    <source>
        <strain evidence="9 10">DSM 16991</strain>
    </source>
</reference>
<sequence length="716" mass="79380">MFDPYKLQLDDLKNRDPKYLETIFSIGNGHFGSRATDPLKPTHNGGTVINGFYESSPIIYGEQAYGYAKNHQTIINLPDLRSIQIAEGDGQFFATEQLISQTLNLKTGIMTTESTLISPSSHRIRLTLQAILGQHRQQAAAFRYTLTALNFSGPVRMAKQLWLDAADTQSDDPRLARSVQTLNFTHSANENGQQVVVTTDRSQLQTGIKIDAPAKWELTLDESISSSFDVLAAVGPIVDAAAAYPELALPESFDILAEDAQTYWNKTWANGNVEITGDDALAQGIHYNLFQLNASAGRDGLTNIAAKGVSGTGYEGHYFWDTEMYMLPYFTLTNPTIARSLLAYRYHVLPAAKKRARELGVDHGALFAWRTINGEEASAYYPAGTAQYHINGDIAYAIGQYFAATRDFAFMRDMGFEMLLETAKFWASFGSWFTVRGESYFGFFDVTGPDEYTAIVDNNFYTNKIAQHNLQLVVAVARAFEKAGQAIPLGVTESDLTELARIAKGIYLPVDDALKIHPQDDSFLKKPRWPFATTPKDKYPLLLHFHPLTIYRYQVNKQADTLLADYLFPDSISDSQTQRDYAYYEPVTTHDSSLSRAIFSAVAARLGMAGKAYAYFTDTARMDLVDLQGNAADGLHLANLGGSWLSIITGFAGVKYTGAQLSVTNHLPEQWESLVFIINYHERVLKFTLTHGTTTASLEFGAPTNVVIDGHQTLVS</sequence>
<dbReference type="Pfam" id="PF03636">
    <property type="entry name" value="Glyco_hydro_65N"/>
    <property type="match status" value="1"/>
</dbReference>
<dbReference type="GO" id="GO:0016757">
    <property type="term" value="F:glycosyltransferase activity"/>
    <property type="evidence" value="ECO:0007669"/>
    <property type="project" value="UniProtKB-KW"/>
</dbReference>
<dbReference type="AlphaFoldDB" id="A0A0R1XE41"/>
<dbReference type="InterPro" id="IPR008928">
    <property type="entry name" value="6-hairpin_glycosidase_sf"/>
</dbReference>
<dbReference type="GO" id="GO:0030246">
    <property type="term" value="F:carbohydrate binding"/>
    <property type="evidence" value="ECO:0007669"/>
    <property type="project" value="InterPro"/>
</dbReference>
<evidence type="ECO:0000259" key="6">
    <source>
        <dbReference type="Pfam" id="PF03632"/>
    </source>
</evidence>
<dbReference type="PATRIC" id="fig|1122147.4.peg.1837"/>
<dbReference type="Proteomes" id="UP000050949">
    <property type="component" value="Unassembled WGS sequence"/>
</dbReference>
<dbReference type="InterPro" id="IPR017045">
    <property type="entry name" value="Malt_Pase/Glycosyl_Hdrlase"/>
</dbReference>
<evidence type="ECO:0000256" key="5">
    <source>
        <dbReference type="PIRSR" id="PIRSR036289-51"/>
    </source>
</evidence>
<evidence type="ECO:0000259" key="8">
    <source>
        <dbReference type="Pfam" id="PF03636"/>
    </source>
</evidence>
<dbReference type="OrthoDB" id="9758855at2"/>
<dbReference type="Gene3D" id="1.50.10.10">
    <property type="match status" value="1"/>
</dbReference>
<dbReference type="EMBL" id="AZFW01000032">
    <property type="protein sequence ID" value="KRM28306.1"/>
    <property type="molecule type" value="Genomic_DNA"/>
</dbReference>
<proteinExistence type="inferred from homology"/>
<dbReference type="Gene3D" id="2.70.98.40">
    <property type="entry name" value="Glycoside hydrolase, family 65, N-terminal domain"/>
    <property type="match status" value="1"/>
</dbReference>
<keyword evidence="3" id="KW-0808">Transferase</keyword>
<dbReference type="SUPFAM" id="SSF74650">
    <property type="entry name" value="Galactose mutarotase-like"/>
    <property type="match status" value="1"/>
</dbReference>
<keyword evidence="2" id="KW-0328">Glycosyltransferase</keyword>
<evidence type="ECO:0000313" key="9">
    <source>
        <dbReference type="EMBL" id="KRM28306.1"/>
    </source>
</evidence>
<dbReference type="InterPro" id="IPR011013">
    <property type="entry name" value="Gal_mutarotase_sf_dom"/>
</dbReference>
<dbReference type="PANTHER" id="PTHR11051:SF8">
    <property type="entry name" value="PROTEIN-GLUCOSYLGALACTOSYLHYDROXYLYSINE GLUCOSIDASE"/>
    <property type="match status" value="1"/>
</dbReference>
<dbReference type="Pfam" id="PF03632">
    <property type="entry name" value="Glyco_hydro_65m"/>
    <property type="match status" value="1"/>
</dbReference>
<dbReference type="InterPro" id="IPR005195">
    <property type="entry name" value="Glyco_hydro_65_M"/>
</dbReference>
<feature type="binding site" evidence="5">
    <location>
        <begin position="557"/>
        <end position="558"/>
    </location>
    <ligand>
        <name>substrate</name>
    </ligand>
</feature>
<dbReference type="InterPro" id="IPR012341">
    <property type="entry name" value="6hp_glycosidase-like_sf"/>
</dbReference>
<dbReference type="InterPro" id="IPR005194">
    <property type="entry name" value="Glyco_hydro_65_C"/>
</dbReference>
<comment type="caution">
    <text evidence="9">The sequence shown here is derived from an EMBL/GenBank/DDBJ whole genome shotgun (WGS) entry which is preliminary data.</text>
</comment>
<feature type="domain" description="Glycoside hydrolase family 65 central catalytic" evidence="6">
    <location>
        <begin position="287"/>
        <end position="644"/>
    </location>
</feature>
<evidence type="ECO:0000256" key="3">
    <source>
        <dbReference type="ARBA" id="ARBA00022679"/>
    </source>
</evidence>
<comment type="similarity">
    <text evidence="1">Belongs to the glycosyl hydrolase 65 family.</text>
</comment>
<dbReference type="PIRSF" id="PIRSF036289">
    <property type="entry name" value="Glycosyl_hydrolase_malt_phosph"/>
    <property type="match status" value="1"/>
</dbReference>
<dbReference type="SUPFAM" id="SSF48208">
    <property type="entry name" value="Six-hairpin glycosidases"/>
    <property type="match status" value="1"/>
</dbReference>
<feature type="binding site" evidence="5">
    <location>
        <begin position="320"/>
        <end position="321"/>
    </location>
    <ligand>
        <name>substrate</name>
    </ligand>
</feature>
<dbReference type="GO" id="GO:0005975">
    <property type="term" value="P:carbohydrate metabolic process"/>
    <property type="evidence" value="ECO:0007669"/>
    <property type="project" value="InterPro"/>
</dbReference>